<evidence type="ECO:0000256" key="3">
    <source>
        <dbReference type="ARBA" id="ARBA00022490"/>
    </source>
</evidence>
<dbReference type="eggNOG" id="KOG3238">
    <property type="taxonomic scope" value="Eukaryota"/>
</dbReference>
<keyword evidence="3" id="KW-0963">Cytoplasm</keyword>
<dbReference type="HOGENOM" id="CLU_111816_0_0_1"/>
<evidence type="ECO:0008006" key="8">
    <source>
        <dbReference type="Google" id="ProtNLM"/>
    </source>
</evidence>
<dbReference type="GO" id="GO:0005829">
    <property type="term" value="C:cytosol"/>
    <property type="evidence" value="ECO:0007669"/>
    <property type="project" value="TreeGrafter"/>
</dbReference>
<organism evidence="6 7">
    <name type="scientific">Globisporangium ultimum (strain ATCC 200006 / CBS 805.95 / DAOM BR144)</name>
    <name type="common">Pythium ultimum</name>
    <dbReference type="NCBI Taxonomy" id="431595"/>
    <lineage>
        <taxon>Eukaryota</taxon>
        <taxon>Sar</taxon>
        <taxon>Stramenopiles</taxon>
        <taxon>Oomycota</taxon>
        <taxon>Peronosporomycetes</taxon>
        <taxon>Pythiales</taxon>
        <taxon>Pythiaceae</taxon>
        <taxon>Globisporangium</taxon>
    </lineage>
</organism>
<feature type="region of interest" description="Disordered" evidence="5">
    <location>
        <begin position="134"/>
        <end position="156"/>
    </location>
</feature>
<dbReference type="InParanoid" id="K3WI74"/>
<dbReference type="Pfam" id="PF03517">
    <property type="entry name" value="Voldacs"/>
    <property type="match status" value="1"/>
</dbReference>
<dbReference type="InterPro" id="IPR039924">
    <property type="entry name" value="ICln/Lot5/Saf5"/>
</dbReference>
<dbReference type="GO" id="GO:0000387">
    <property type="term" value="P:spliceosomal snRNP assembly"/>
    <property type="evidence" value="ECO:0007669"/>
    <property type="project" value="TreeGrafter"/>
</dbReference>
<evidence type="ECO:0000256" key="2">
    <source>
        <dbReference type="ARBA" id="ARBA00004496"/>
    </source>
</evidence>
<dbReference type="InterPro" id="IPR011993">
    <property type="entry name" value="PH-like_dom_sf"/>
</dbReference>
<feature type="compositionally biased region" description="Acidic residues" evidence="5">
    <location>
        <begin position="137"/>
        <end position="156"/>
    </location>
</feature>
<sequence length="200" mass="22052">MNVVTRSELSADGAPLLRTGGDQEEFLMASFARVEIHMSSSDESDALPLNRTTGALFVTTKRVVWIGDRNAAARVGYGWETSLITLHAISRDTSAFPKPCLYCQIDAEDISEVRFVPFDPKQLQELFDEFSKSAELNPDEDEDDGDGGDDGWIYDEDEVHNGARAAEIAAHLDSVLQISPALLERQPESGQFDDADEDLL</sequence>
<evidence type="ECO:0000256" key="4">
    <source>
        <dbReference type="ARBA" id="ARBA00023242"/>
    </source>
</evidence>
<proteinExistence type="predicted"/>
<dbReference type="GO" id="GO:0005681">
    <property type="term" value="C:spliceosomal complex"/>
    <property type="evidence" value="ECO:0007669"/>
    <property type="project" value="TreeGrafter"/>
</dbReference>
<dbReference type="GO" id="GO:0045292">
    <property type="term" value="P:mRNA cis splicing, via spliceosome"/>
    <property type="evidence" value="ECO:0007669"/>
    <property type="project" value="TreeGrafter"/>
</dbReference>
<dbReference type="OMA" id="GEWIYNE"/>
<dbReference type="PANTHER" id="PTHR21399">
    <property type="entry name" value="CHLORIDE CONDUCTANCE REGULATORY PROTEIN ICLN"/>
    <property type="match status" value="1"/>
</dbReference>
<reference evidence="7" key="1">
    <citation type="journal article" date="2010" name="Genome Biol.">
        <title>Genome sequence of the necrotrophic plant pathogen Pythium ultimum reveals original pathogenicity mechanisms and effector repertoire.</title>
        <authorList>
            <person name="Levesque C.A."/>
            <person name="Brouwer H."/>
            <person name="Cano L."/>
            <person name="Hamilton J.P."/>
            <person name="Holt C."/>
            <person name="Huitema E."/>
            <person name="Raffaele S."/>
            <person name="Robideau G.P."/>
            <person name="Thines M."/>
            <person name="Win J."/>
            <person name="Zerillo M.M."/>
            <person name="Beakes G.W."/>
            <person name="Boore J.L."/>
            <person name="Busam D."/>
            <person name="Dumas B."/>
            <person name="Ferriera S."/>
            <person name="Fuerstenberg S.I."/>
            <person name="Gachon C.M."/>
            <person name="Gaulin E."/>
            <person name="Govers F."/>
            <person name="Grenville-Briggs L."/>
            <person name="Horner N."/>
            <person name="Hostetler J."/>
            <person name="Jiang R.H."/>
            <person name="Johnson J."/>
            <person name="Krajaejun T."/>
            <person name="Lin H."/>
            <person name="Meijer H.J."/>
            <person name="Moore B."/>
            <person name="Morris P."/>
            <person name="Phuntmart V."/>
            <person name="Puiu D."/>
            <person name="Shetty J."/>
            <person name="Stajich J.E."/>
            <person name="Tripathy S."/>
            <person name="Wawra S."/>
            <person name="van West P."/>
            <person name="Whitty B.R."/>
            <person name="Coutinho P.M."/>
            <person name="Henrissat B."/>
            <person name="Martin F."/>
            <person name="Thomas P.D."/>
            <person name="Tyler B.M."/>
            <person name="De Vries R.P."/>
            <person name="Kamoun S."/>
            <person name="Yandell M."/>
            <person name="Tisserat N."/>
            <person name="Buell C.R."/>
        </authorList>
    </citation>
    <scope>NUCLEOTIDE SEQUENCE</scope>
    <source>
        <strain evidence="7">DAOM:BR144</strain>
    </source>
</reference>
<evidence type="ECO:0000313" key="7">
    <source>
        <dbReference type="Proteomes" id="UP000019132"/>
    </source>
</evidence>
<dbReference type="GO" id="GO:0034715">
    <property type="term" value="C:pICln-Sm protein complex"/>
    <property type="evidence" value="ECO:0007669"/>
    <property type="project" value="TreeGrafter"/>
</dbReference>
<dbReference type="AlphaFoldDB" id="K3WI74"/>
<dbReference type="Gene3D" id="2.30.29.30">
    <property type="entry name" value="Pleckstrin-homology domain (PH domain)/Phosphotyrosine-binding domain (PTB)"/>
    <property type="match status" value="1"/>
</dbReference>
<evidence type="ECO:0000313" key="6">
    <source>
        <dbReference type="EnsemblProtists" id="PYU1_T004666"/>
    </source>
</evidence>
<evidence type="ECO:0000256" key="1">
    <source>
        <dbReference type="ARBA" id="ARBA00004123"/>
    </source>
</evidence>
<reference evidence="6" key="3">
    <citation type="submission" date="2015-02" db="UniProtKB">
        <authorList>
            <consortium name="EnsemblProtists"/>
        </authorList>
    </citation>
    <scope>IDENTIFICATION</scope>
    <source>
        <strain evidence="6">DAOM BR144</strain>
    </source>
</reference>
<dbReference type="EMBL" id="GL376631">
    <property type="status" value="NOT_ANNOTATED_CDS"/>
    <property type="molecule type" value="Genomic_DNA"/>
</dbReference>
<dbReference type="Proteomes" id="UP000019132">
    <property type="component" value="Unassembled WGS sequence"/>
</dbReference>
<reference evidence="7" key="2">
    <citation type="submission" date="2010-04" db="EMBL/GenBank/DDBJ databases">
        <authorList>
            <person name="Buell R."/>
            <person name="Hamilton J."/>
            <person name="Hostetler J."/>
        </authorList>
    </citation>
    <scope>NUCLEOTIDE SEQUENCE [LARGE SCALE GENOMIC DNA]</scope>
    <source>
        <strain evidence="7">DAOM:BR144</strain>
    </source>
</reference>
<dbReference type="EnsemblProtists" id="PYU1_T004666">
    <property type="protein sequence ID" value="PYU1_T004666"/>
    <property type="gene ID" value="PYU1_G004655"/>
</dbReference>
<dbReference type="VEuPathDB" id="FungiDB:PYU1_G004655"/>
<keyword evidence="4" id="KW-0539">Nucleus</keyword>
<keyword evidence="7" id="KW-1185">Reference proteome</keyword>
<name>K3WI74_GLOUD</name>
<evidence type="ECO:0000256" key="5">
    <source>
        <dbReference type="SAM" id="MobiDB-lite"/>
    </source>
</evidence>
<dbReference type="PANTHER" id="PTHR21399:SF0">
    <property type="entry name" value="METHYLOSOME SUBUNIT PICLN"/>
    <property type="match status" value="1"/>
</dbReference>
<comment type="subcellular location">
    <subcellularLocation>
        <location evidence="2">Cytoplasm</location>
    </subcellularLocation>
    <subcellularLocation>
        <location evidence="1">Nucleus</location>
    </subcellularLocation>
</comment>
<accession>K3WI74</accession>
<dbReference type="STRING" id="431595.K3WI74"/>
<protein>
    <recommendedName>
        <fullName evidence="8">Chloride conductance regulatory protein ICln</fullName>
    </recommendedName>
</protein>